<proteinExistence type="predicted"/>
<dbReference type="Gene3D" id="3.60.15.10">
    <property type="entry name" value="Ribonuclease Z/Hydroxyacylglutathione hydrolase-like"/>
    <property type="match status" value="1"/>
</dbReference>
<organism evidence="2 3">
    <name type="scientific">Microbacterium candidum</name>
    <dbReference type="NCBI Taxonomy" id="3041922"/>
    <lineage>
        <taxon>Bacteria</taxon>
        <taxon>Bacillati</taxon>
        <taxon>Actinomycetota</taxon>
        <taxon>Actinomycetes</taxon>
        <taxon>Micrococcales</taxon>
        <taxon>Microbacteriaceae</taxon>
        <taxon>Microbacterium</taxon>
    </lineage>
</organism>
<feature type="domain" description="Metallo-beta-lactamase" evidence="1">
    <location>
        <begin position="23"/>
        <end position="92"/>
    </location>
</feature>
<dbReference type="InterPro" id="IPR050855">
    <property type="entry name" value="NDM-1-like"/>
</dbReference>
<name>A0ABT7MTK1_9MICO</name>
<accession>A0ABT7MTK1</accession>
<dbReference type="PANTHER" id="PTHR42951">
    <property type="entry name" value="METALLO-BETA-LACTAMASE DOMAIN-CONTAINING"/>
    <property type="match status" value="1"/>
</dbReference>
<dbReference type="Proteomes" id="UP001235064">
    <property type="component" value="Unassembled WGS sequence"/>
</dbReference>
<evidence type="ECO:0000259" key="1">
    <source>
        <dbReference type="Pfam" id="PF00753"/>
    </source>
</evidence>
<dbReference type="RefSeq" id="WP_286287831.1">
    <property type="nucleotide sequence ID" value="NZ_JASXSZ010000001.1"/>
</dbReference>
<evidence type="ECO:0000313" key="3">
    <source>
        <dbReference type="Proteomes" id="UP001235064"/>
    </source>
</evidence>
<gene>
    <name evidence="2" type="ORF">QSV35_00320</name>
</gene>
<keyword evidence="3" id="KW-1185">Reference proteome</keyword>
<evidence type="ECO:0000313" key="2">
    <source>
        <dbReference type="EMBL" id="MDL9977763.1"/>
    </source>
</evidence>
<dbReference type="InterPro" id="IPR036866">
    <property type="entry name" value="RibonucZ/Hydroxyglut_hydro"/>
</dbReference>
<dbReference type="EMBL" id="JASXSZ010000001">
    <property type="protein sequence ID" value="MDL9977763.1"/>
    <property type="molecule type" value="Genomic_DNA"/>
</dbReference>
<dbReference type="InterPro" id="IPR001279">
    <property type="entry name" value="Metallo-B-lactamas"/>
</dbReference>
<sequence length="144" mass="15583">MSSPKLMGRVDAVGDRIPESAGFEIELVVHDGHAPGHTALWLSEHRVLIAGDMLSDVELPLPFWPDDLPSYLAALDILAPYAARAALVIPGHGHVGTDALARLDADRRYLDEVIGRGSSDDARRANPGMDAEYRHLQELVARGS</sequence>
<reference evidence="2 3" key="1">
    <citation type="submission" date="2023-06" db="EMBL/GenBank/DDBJ databases">
        <title>Microbacterium sp. nov., isolated from a waste landfill.</title>
        <authorList>
            <person name="Wen W."/>
        </authorList>
    </citation>
    <scope>NUCLEOTIDE SEQUENCE [LARGE SCALE GENOMIC DNA]</scope>
    <source>
        <strain evidence="2 3">ASV49</strain>
    </source>
</reference>
<dbReference type="Pfam" id="PF00753">
    <property type="entry name" value="Lactamase_B"/>
    <property type="match status" value="1"/>
</dbReference>
<protein>
    <recommendedName>
        <fullName evidence="1">Metallo-beta-lactamase domain-containing protein</fullName>
    </recommendedName>
</protein>
<dbReference type="SUPFAM" id="SSF56281">
    <property type="entry name" value="Metallo-hydrolase/oxidoreductase"/>
    <property type="match status" value="1"/>
</dbReference>
<comment type="caution">
    <text evidence="2">The sequence shown here is derived from an EMBL/GenBank/DDBJ whole genome shotgun (WGS) entry which is preliminary data.</text>
</comment>